<name>A0A6M3XVX0_9ZZZZ</name>
<accession>A0A6M3XVX0</accession>
<gene>
    <name evidence="1" type="ORF">TM448B02932_0001</name>
</gene>
<protein>
    <submittedName>
        <fullName evidence="1">Uncharacterized protein</fullName>
    </submittedName>
</protein>
<dbReference type="EMBL" id="MT144976">
    <property type="protein sequence ID" value="QJI02121.1"/>
    <property type="molecule type" value="Genomic_DNA"/>
</dbReference>
<sequence length="242" mass="26566">MARGQPDYGLTTRTPVASGISDPGEAAARLGSINIYDRRGWTVWMDDFESPSLRWGVNSSAGSPDPVLSTTRAWMGAQSVWIHIVAGAGEFSLMQRQFPLLRLGRVGVEFFIFMAQFLSAYMALRVNLYDGTNISQAELRLDSIARTATIVTPAGNIVVATNAFNTVFNQTWVPFKLVIDMDTDRYVRLLLGPDEIDLSDHELVAGGGTTDRMIDITFNVESPAGNAASVWLDNFILTQNEP</sequence>
<dbReference type="AlphaFoldDB" id="A0A6M3XVX0"/>
<proteinExistence type="predicted"/>
<evidence type="ECO:0000313" key="1">
    <source>
        <dbReference type="EMBL" id="QJI02121.1"/>
    </source>
</evidence>
<organism evidence="1">
    <name type="scientific">viral metagenome</name>
    <dbReference type="NCBI Taxonomy" id="1070528"/>
    <lineage>
        <taxon>unclassified sequences</taxon>
        <taxon>metagenomes</taxon>
        <taxon>organismal metagenomes</taxon>
    </lineage>
</organism>
<reference evidence="1" key="1">
    <citation type="submission" date="2020-03" db="EMBL/GenBank/DDBJ databases">
        <title>The deep terrestrial virosphere.</title>
        <authorList>
            <person name="Holmfeldt K."/>
            <person name="Nilsson E."/>
            <person name="Simone D."/>
            <person name="Lopez-Fernandez M."/>
            <person name="Wu X."/>
            <person name="de Brujin I."/>
            <person name="Lundin D."/>
            <person name="Andersson A."/>
            <person name="Bertilsson S."/>
            <person name="Dopson M."/>
        </authorList>
    </citation>
    <scope>NUCLEOTIDE SEQUENCE</scope>
    <source>
        <strain evidence="1">TM448B02932</strain>
    </source>
</reference>